<feature type="compositionally biased region" description="Basic and acidic residues" evidence="9">
    <location>
        <begin position="558"/>
        <end position="568"/>
    </location>
</feature>
<evidence type="ECO:0000256" key="5">
    <source>
        <dbReference type="ARBA" id="ARBA00022692"/>
    </source>
</evidence>
<dbReference type="PROSITE" id="PS00873">
    <property type="entry name" value="NA_ALANINE_SYMP"/>
    <property type="match status" value="1"/>
</dbReference>
<feature type="transmembrane region" description="Helical" evidence="8">
    <location>
        <begin position="218"/>
        <end position="239"/>
    </location>
</feature>
<evidence type="ECO:0000256" key="4">
    <source>
        <dbReference type="ARBA" id="ARBA00022475"/>
    </source>
</evidence>
<comment type="similarity">
    <text evidence="2 8">Belongs to the alanine or glycine:cation symporter (AGCS) (TC 2.A.25) family.</text>
</comment>
<protein>
    <submittedName>
        <fullName evidence="10">Sodium:alanine symporter family protein</fullName>
    </submittedName>
</protein>
<evidence type="ECO:0000256" key="1">
    <source>
        <dbReference type="ARBA" id="ARBA00004651"/>
    </source>
</evidence>
<feature type="transmembrane region" description="Helical" evidence="8">
    <location>
        <begin position="105"/>
        <end position="126"/>
    </location>
</feature>
<dbReference type="GO" id="GO:0005886">
    <property type="term" value="C:plasma membrane"/>
    <property type="evidence" value="ECO:0007669"/>
    <property type="project" value="UniProtKB-SubCell"/>
</dbReference>
<feature type="transmembrane region" description="Helical" evidence="8">
    <location>
        <begin position="79"/>
        <end position="99"/>
    </location>
</feature>
<evidence type="ECO:0000256" key="2">
    <source>
        <dbReference type="ARBA" id="ARBA00009261"/>
    </source>
</evidence>
<keyword evidence="8" id="KW-0769">Symport</keyword>
<feature type="transmembrane region" description="Helical" evidence="8">
    <location>
        <begin position="156"/>
        <end position="173"/>
    </location>
</feature>
<evidence type="ECO:0000313" key="11">
    <source>
        <dbReference type="Proteomes" id="UP000823908"/>
    </source>
</evidence>
<dbReference type="InterPro" id="IPR001463">
    <property type="entry name" value="Na/Ala_symport"/>
</dbReference>
<evidence type="ECO:0000256" key="7">
    <source>
        <dbReference type="ARBA" id="ARBA00023136"/>
    </source>
</evidence>
<dbReference type="PANTHER" id="PTHR30330">
    <property type="entry name" value="AGSS FAMILY TRANSPORTER, SODIUM-ALANINE"/>
    <property type="match status" value="1"/>
</dbReference>
<keyword evidence="4 8" id="KW-1003">Cell membrane</keyword>
<feature type="transmembrane region" description="Helical" evidence="8">
    <location>
        <begin position="251"/>
        <end position="275"/>
    </location>
</feature>
<dbReference type="Pfam" id="PF01235">
    <property type="entry name" value="Na_Ala_symp"/>
    <property type="match status" value="1"/>
</dbReference>
<proteinExistence type="inferred from homology"/>
<feature type="region of interest" description="Disordered" evidence="9">
    <location>
        <begin position="546"/>
        <end position="568"/>
    </location>
</feature>
<evidence type="ECO:0000256" key="8">
    <source>
        <dbReference type="RuleBase" id="RU363064"/>
    </source>
</evidence>
<dbReference type="AlphaFoldDB" id="A0A9D2UEH6"/>
<evidence type="ECO:0000256" key="9">
    <source>
        <dbReference type="SAM" id="MobiDB-lite"/>
    </source>
</evidence>
<feature type="transmembrane region" description="Helical" evidence="8">
    <location>
        <begin position="193"/>
        <end position="211"/>
    </location>
</feature>
<dbReference type="GO" id="GO:0005283">
    <property type="term" value="F:amino acid:sodium symporter activity"/>
    <property type="evidence" value="ECO:0007669"/>
    <property type="project" value="InterPro"/>
</dbReference>
<accession>A0A9D2UEH6</accession>
<keyword evidence="3 8" id="KW-0813">Transport</keyword>
<dbReference type="PRINTS" id="PR00175">
    <property type="entry name" value="NAALASMPORT"/>
</dbReference>
<evidence type="ECO:0000256" key="3">
    <source>
        <dbReference type="ARBA" id="ARBA00022448"/>
    </source>
</evidence>
<comment type="caution">
    <text evidence="10">The sequence shown here is derived from an EMBL/GenBank/DDBJ whole genome shotgun (WGS) entry which is preliminary data.</text>
</comment>
<reference evidence="10" key="1">
    <citation type="journal article" date="2021" name="PeerJ">
        <title>Extensive microbial diversity within the chicken gut microbiome revealed by metagenomics and culture.</title>
        <authorList>
            <person name="Gilroy R."/>
            <person name="Ravi A."/>
            <person name="Getino M."/>
            <person name="Pursley I."/>
            <person name="Horton D.L."/>
            <person name="Alikhan N.F."/>
            <person name="Baker D."/>
            <person name="Gharbi K."/>
            <person name="Hall N."/>
            <person name="Watson M."/>
            <person name="Adriaenssens E.M."/>
            <person name="Foster-Nyarko E."/>
            <person name="Jarju S."/>
            <person name="Secka A."/>
            <person name="Antonio M."/>
            <person name="Oren A."/>
            <person name="Chaudhuri R.R."/>
            <person name="La Ragione R."/>
            <person name="Hildebrand F."/>
            <person name="Pallen M.J."/>
        </authorList>
    </citation>
    <scope>NUCLEOTIDE SEQUENCE</scope>
    <source>
        <strain evidence="10">ChiHjej10B9-4811</strain>
    </source>
</reference>
<feature type="transmembrane region" description="Helical" evidence="8">
    <location>
        <begin position="358"/>
        <end position="381"/>
    </location>
</feature>
<keyword evidence="6 8" id="KW-1133">Transmembrane helix</keyword>
<keyword evidence="7 8" id="KW-0472">Membrane</keyword>
<reference evidence="10" key="2">
    <citation type="submission" date="2021-04" db="EMBL/GenBank/DDBJ databases">
        <authorList>
            <person name="Gilroy R."/>
        </authorList>
    </citation>
    <scope>NUCLEOTIDE SEQUENCE</scope>
    <source>
        <strain evidence="10">ChiHjej10B9-4811</strain>
    </source>
</reference>
<feature type="transmembrane region" description="Helical" evidence="8">
    <location>
        <begin position="20"/>
        <end position="43"/>
    </location>
</feature>
<keyword evidence="5 8" id="KW-0812">Transmembrane</keyword>
<sequence length="568" mass="60081">MRNRAVGTLQEALDTASSFIWGPFLLLPLLIGTGIFLTVRLGLIQLRLFTKAMSLQFGRRSRQEGAKGEISSFQAMSTALGATVGTGNIVGVALSLSIGGPGALFWMWVTAIFGMASKYTECFLGVRFRHRDKMGELTGGPQAYLQRGIPNRFGKFLATMFAVCCVFACFGIGNMTQANAISANLEHSFNIPPYLTAGVLALGTAAALLGGIKTVSKVTALCVPLMILLYLGFGAYIVAINAHMLPEAFAMIMRGAFTGEGALGGAVGAGMIFALQVGAQRSLFSNESGMGTAAIPAAVATTSHPVRQGLASMTQTFVDTIVVISMTGFILLTTGAWRGDDPATSTSIAFATGLPGNWGGYVVTFCLALLGYSTVLGWSYYGERALESLGGGAKAIVSYRMIFALVCGLGAIAPLTLVFTFSDIMNGLMAIPNLIGLLLLSGLVARETKKYLTHDPNFEATVDNIDSFMYGHPGGLDAQIDHEVDLTQKNPVLEHPDTTSLKVVTEKMLADEASQSNQPQLYDITLEEVNTGSIPLQTGSLPIIQQAKPTFGSPTDPRAIDDSTKSTK</sequence>
<feature type="transmembrane region" description="Helical" evidence="8">
    <location>
        <begin position="402"/>
        <end position="421"/>
    </location>
</feature>
<evidence type="ECO:0000313" key="10">
    <source>
        <dbReference type="EMBL" id="HJD50942.1"/>
    </source>
</evidence>
<feature type="transmembrane region" description="Helical" evidence="8">
    <location>
        <begin position="317"/>
        <end position="338"/>
    </location>
</feature>
<gene>
    <name evidence="10" type="ORF">H9908_03615</name>
</gene>
<organism evidence="10 11">
    <name type="scientific">Candidatus Rothia avistercoris</name>
    <dbReference type="NCBI Taxonomy" id="2840479"/>
    <lineage>
        <taxon>Bacteria</taxon>
        <taxon>Bacillati</taxon>
        <taxon>Actinomycetota</taxon>
        <taxon>Actinomycetes</taxon>
        <taxon>Micrococcales</taxon>
        <taxon>Micrococcaceae</taxon>
        <taxon>Rothia</taxon>
    </lineage>
</organism>
<dbReference type="Gene3D" id="1.20.1740.10">
    <property type="entry name" value="Amino acid/polyamine transporter I"/>
    <property type="match status" value="1"/>
</dbReference>
<dbReference type="EMBL" id="DWUS01000087">
    <property type="protein sequence ID" value="HJD50942.1"/>
    <property type="molecule type" value="Genomic_DNA"/>
</dbReference>
<dbReference type="NCBIfam" id="TIGR00835">
    <property type="entry name" value="agcS"/>
    <property type="match status" value="1"/>
</dbReference>
<dbReference type="PANTHER" id="PTHR30330:SF3">
    <property type="entry name" value="TRANSCRIPTIONAL REGULATOR, LRP FAMILY"/>
    <property type="match status" value="1"/>
</dbReference>
<comment type="subcellular location">
    <subcellularLocation>
        <location evidence="1 8">Cell membrane</location>
        <topology evidence="1 8">Multi-pass membrane protein</topology>
    </subcellularLocation>
</comment>
<evidence type="ECO:0000256" key="6">
    <source>
        <dbReference type="ARBA" id="ARBA00022989"/>
    </source>
</evidence>
<dbReference type="Proteomes" id="UP000823908">
    <property type="component" value="Unassembled WGS sequence"/>
</dbReference>
<name>A0A9D2UEH6_9MICC</name>
<feature type="transmembrane region" description="Helical" evidence="8">
    <location>
        <begin position="427"/>
        <end position="445"/>
    </location>
</feature>